<dbReference type="InterPro" id="IPR044847">
    <property type="entry name" value="KAN_fam"/>
</dbReference>
<gene>
    <name evidence="3" type="ORF">HHK36_014749</name>
</gene>
<feature type="compositionally biased region" description="Low complexity" evidence="2">
    <location>
        <begin position="76"/>
        <end position="88"/>
    </location>
</feature>
<dbReference type="GO" id="GO:0006355">
    <property type="term" value="P:regulation of DNA-templated transcription"/>
    <property type="evidence" value="ECO:0007669"/>
    <property type="project" value="InterPro"/>
</dbReference>
<evidence type="ECO:0000313" key="4">
    <source>
        <dbReference type="Proteomes" id="UP000655225"/>
    </source>
</evidence>
<feature type="region of interest" description="Disordered" evidence="2">
    <location>
        <begin position="32"/>
        <end position="126"/>
    </location>
</feature>
<dbReference type="PANTHER" id="PTHR31496">
    <property type="entry name" value="TRANSCRIPTION FACTOR KAN2-RELATED"/>
    <property type="match status" value="1"/>
</dbReference>
<reference evidence="3 4" key="1">
    <citation type="submission" date="2020-04" db="EMBL/GenBank/DDBJ databases">
        <title>Plant Genome Project.</title>
        <authorList>
            <person name="Zhang R.-G."/>
        </authorList>
    </citation>
    <scope>NUCLEOTIDE SEQUENCE [LARGE SCALE GENOMIC DNA]</scope>
    <source>
        <strain evidence="3">YNK0</strain>
        <tissue evidence="3">Leaf</tissue>
    </source>
</reference>
<dbReference type="GO" id="GO:0000976">
    <property type="term" value="F:transcription cis-regulatory region binding"/>
    <property type="evidence" value="ECO:0007669"/>
    <property type="project" value="InterPro"/>
</dbReference>
<feature type="compositionally biased region" description="Polar residues" evidence="2">
    <location>
        <begin position="62"/>
        <end position="74"/>
    </location>
</feature>
<dbReference type="EMBL" id="JABCRI010000010">
    <property type="protein sequence ID" value="KAF8398885.1"/>
    <property type="molecule type" value="Genomic_DNA"/>
</dbReference>
<accession>A0A834Z1U3</accession>
<evidence type="ECO:0000313" key="3">
    <source>
        <dbReference type="EMBL" id="KAF8398885.1"/>
    </source>
</evidence>
<evidence type="ECO:0000256" key="1">
    <source>
        <dbReference type="ARBA" id="ARBA00004123"/>
    </source>
</evidence>
<proteinExistence type="predicted"/>
<dbReference type="OMA" id="VDFHEGQ"/>
<comment type="subcellular location">
    <subcellularLocation>
        <location evidence="1">Nucleus</location>
    </subcellularLocation>
</comment>
<sequence length="156" mass="17581">MYRTVKTTDKPAASSEPIYIIYDNGFDFVDFHEGQSDGSGEEDFSPAAASNDLNLRRFMDQRGSSDGSLQQDMDYSSPTTLWSNSSSSRGAWLQTNSTDMDGLRPPSFSSQQRSGHQIEESDFTRQKNFLGSNLELKNPSLEFTLGRPDWNDKERD</sequence>
<dbReference type="AlphaFoldDB" id="A0A834Z1U3"/>
<evidence type="ECO:0000256" key="2">
    <source>
        <dbReference type="SAM" id="MobiDB-lite"/>
    </source>
</evidence>
<protein>
    <submittedName>
        <fullName evidence="3">Uncharacterized protein</fullName>
    </submittedName>
</protein>
<name>A0A834Z1U3_TETSI</name>
<dbReference type="Proteomes" id="UP000655225">
    <property type="component" value="Unassembled WGS sequence"/>
</dbReference>
<dbReference type="PANTHER" id="PTHR31496:SF3">
    <property type="entry name" value="TRANSCRIPTION REPRESSOR KAN1"/>
    <property type="match status" value="1"/>
</dbReference>
<dbReference type="GO" id="GO:0005634">
    <property type="term" value="C:nucleus"/>
    <property type="evidence" value="ECO:0007669"/>
    <property type="project" value="UniProtKB-SubCell"/>
</dbReference>
<dbReference type="GO" id="GO:0010158">
    <property type="term" value="P:abaxial cell fate specification"/>
    <property type="evidence" value="ECO:0007669"/>
    <property type="project" value="InterPro"/>
</dbReference>
<feature type="compositionally biased region" description="Basic and acidic residues" evidence="2">
    <location>
        <begin position="116"/>
        <end position="125"/>
    </location>
</feature>
<dbReference type="OrthoDB" id="1933510at2759"/>
<comment type="caution">
    <text evidence="3">The sequence shown here is derived from an EMBL/GenBank/DDBJ whole genome shotgun (WGS) entry which is preliminary data.</text>
</comment>
<organism evidence="3 4">
    <name type="scientific">Tetracentron sinense</name>
    <name type="common">Spur-leaf</name>
    <dbReference type="NCBI Taxonomy" id="13715"/>
    <lineage>
        <taxon>Eukaryota</taxon>
        <taxon>Viridiplantae</taxon>
        <taxon>Streptophyta</taxon>
        <taxon>Embryophyta</taxon>
        <taxon>Tracheophyta</taxon>
        <taxon>Spermatophyta</taxon>
        <taxon>Magnoliopsida</taxon>
        <taxon>Trochodendrales</taxon>
        <taxon>Trochodendraceae</taxon>
        <taxon>Tetracentron</taxon>
    </lineage>
</organism>
<keyword evidence="4" id="KW-1185">Reference proteome</keyword>